<dbReference type="STRING" id="520767.ATZ99_10940"/>
<evidence type="ECO:0000256" key="1">
    <source>
        <dbReference type="SAM" id="Phobius"/>
    </source>
</evidence>
<feature type="transmembrane region" description="Helical" evidence="1">
    <location>
        <begin position="471"/>
        <end position="496"/>
    </location>
</feature>
<dbReference type="InterPro" id="IPR004697">
    <property type="entry name" value="AbgT"/>
</dbReference>
<dbReference type="Pfam" id="PF03806">
    <property type="entry name" value="ABG_transport"/>
    <property type="match status" value="1"/>
</dbReference>
<dbReference type="AlphaFoldDB" id="A0A162MK57"/>
<evidence type="ECO:0000313" key="3">
    <source>
        <dbReference type="Proteomes" id="UP000075737"/>
    </source>
</evidence>
<dbReference type="Proteomes" id="UP000075737">
    <property type="component" value="Unassembled WGS sequence"/>
</dbReference>
<dbReference type="GO" id="GO:1902604">
    <property type="term" value="P:p-aminobenzoyl-glutamate transmembrane transport"/>
    <property type="evidence" value="ECO:0007669"/>
    <property type="project" value="InterPro"/>
</dbReference>
<evidence type="ECO:0000313" key="2">
    <source>
        <dbReference type="EMBL" id="KYO66466.1"/>
    </source>
</evidence>
<accession>A0A162MK57</accession>
<dbReference type="GO" id="GO:0015558">
    <property type="term" value="F:secondary active p-aminobenzoyl-glutamate transmembrane transporter activity"/>
    <property type="evidence" value="ECO:0007669"/>
    <property type="project" value="InterPro"/>
</dbReference>
<dbReference type="PANTHER" id="PTHR30282">
    <property type="entry name" value="P-AMINOBENZOYL GLUTAMATE TRANSPORTER"/>
    <property type="match status" value="1"/>
</dbReference>
<keyword evidence="1" id="KW-1133">Transmembrane helix</keyword>
<feature type="transmembrane region" description="Helical" evidence="1">
    <location>
        <begin position="169"/>
        <end position="196"/>
    </location>
</feature>
<feature type="transmembrane region" description="Helical" evidence="1">
    <location>
        <begin position="301"/>
        <end position="323"/>
    </location>
</feature>
<feature type="transmembrane region" description="Helical" evidence="1">
    <location>
        <begin position="119"/>
        <end position="139"/>
    </location>
</feature>
<feature type="transmembrane region" description="Helical" evidence="1">
    <location>
        <begin position="93"/>
        <end position="112"/>
    </location>
</feature>
<proteinExistence type="predicted"/>
<organism evidence="2 3">
    <name type="scientific">Thermovenabulum gondwanense</name>
    <dbReference type="NCBI Taxonomy" id="520767"/>
    <lineage>
        <taxon>Bacteria</taxon>
        <taxon>Bacillati</taxon>
        <taxon>Bacillota</taxon>
        <taxon>Clostridia</taxon>
        <taxon>Thermosediminibacterales</taxon>
        <taxon>Thermosediminibacteraceae</taxon>
        <taxon>Thermovenabulum</taxon>
    </lineage>
</organism>
<name>A0A162MK57_9FIRM</name>
<dbReference type="EMBL" id="LOHZ01000027">
    <property type="protein sequence ID" value="KYO66466.1"/>
    <property type="molecule type" value="Genomic_DNA"/>
</dbReference>
<feature type="transmembrane region" description="Helical" evidence="1">
    <location>
        <begin position="383"/>
        <end position="403"/>
    </location>
</feature>
<feature type="transmembrane region" description="Helical" evidence="1">
    <location>
        <begin position="344"/>
        <end position="363"/>
    </location>
</feature>
<protein>
    <submittedName>
        <fullName evidence="2">p-aminobenzoyl-glutamate transport protein</fullName>
    </submittedName>
</protein>
<dbReference type="PANTHER" id="PTHR30282:SF0">
    <property type="entry name" value="P-AMINOBENZOYL-GLUTAMATE TRANSPORT PROTEIN"/>
    <property type="match status" value="1"/>
</dbReference>
<feature type="transmembrane region" description="Helical" evidence="1">
    <location>
        <begin position="216"/>
        <end position="235"/>
    </location>
</feature>
<feature type="transmembrane region" description="Helical" evidence="1">
    <location>
        <begin position="145"/>
        <end position="162"/>
    </location>
</feature>
<feature type="transmembrane region" description="Helical" evidence="1">
    <location>
        <begin position="32"/>
        <end position="49"/>
    </location>
</feature>
<dbReference type="PATRIC" id="fig|520767.4.peg.1195"/>
<gene>
    <name evidence="2" type="primary">abgT_1</name>
    <name evidence="2" type="ORF">ATZ99_10940</name>
</gene>
<feature type="transmembrane region" description="Helical" evidence="1">
    <location>
        <begin position="410"/>
        <end position="429"/>
    </location>
</feature>
<reference evidence="2 3" key="1">
    <citation type="submission" date="2015-12" db="EMBL/GenBank/DDBJ databases">
        <title>Draft genome of Thermovenabulum gondwanense isolated from a red thermophilic microbial mat colonisisng an outflow channel of a bore well.</title>
        <authorList>
            <person name="Patel B.K."/>
        </authorList>
    </citation>
    <scope>NUCLEOTIDE SEQUENCE [LARGE SCALE GENOMIC DNA]</scope>
    <source>
        <strain evidence="2 3">R270</strain>
    </source>
</reference>
<feature type="transmembrane region" description="Helical" evidence="1">
    <location>
        <begin position="262"/>
        <end position="281"/>
    </location>
</feature>
<keyword evidence="1" id="KW-0472">Membrane</keyword>
<feature type="transmembrane region" description="Helical" evidence="1">
    <location>
        <begin position="441"/>
        <end position="459"/>
    </location>
</feature>
<keyword evidence="3" id="KW-1185">Reference proteome</keyword>
<keyword evidence="1" id="KW-0812">Transmembrane</keyword>
<comment type="caution">
    <text evidence="2">The sequence shown here is derived from an EMBL/GenBank/DDBJ whole genome shotgun (WGS) entry which is preliminary data.</text>
</comment>
<sequence length="508" mass="54818">MSKMENTRKRRSLLDGFLNFVEKAGNKLPDPATIFFGLAILMLLLSHLAEMAGWQAVNPATKETVKAVSLLKRENVVRILTEMVNNFASFPPLGLVLVVMMGVGVAEYSGLINALLRRLLSGASPSIIVPAVILIGVLGNAAGDSALIIMPPLAAMIFLSMGRHPLAGLAAAYAAVAGGFSANLFVNMLDVLLAGFTEKAAQIIDPKYIANPAMNYYFLIASTFVLTAVASWVTTKIVEPRLGEYTGKREEFHPLTESEKKGLRVAGIVALIYIAIIAYWTLPANALLRDPKTGSLIVSPFMKSLVPIMTGLFLFPAIGYGVAAGTIKSDKDLAAQMSKAMSTMGSYIVIAFLAAQFITFFNWSNIGTILAIKGADFLKNIGFTGLPLLIGIIIFSCLINILIASASAKWAVLGPVFVPMLMLLGYSPAFTQLAYRIGDSITNPITPLLAYFPMALASARKYDEKLGMGTLISILLPYSIYFAIFWIILFAIWYMLNLPLGPGNMIHL</sequence>